<dbReference type="Proteomes" id="UP001279734">
    <property type="component" value="Unassembled WGS sequence"/>
</dbReference>
<gene>
    <name evidence="2" type="ORF">Nepgr_009330</name>
</gene>
<reference evidence="2" key="1">
    <citation type="submission" date="2023-05" db="EMBL/GenBank/DDBJ databases">
        <title>Nepenthes gracilis genome sequencing.</title>
        <authorList>
            <person name="Fukushima K."/>
        </authorList>
    </citation>
    <scope>NUCLEOTIDE SEQUENCE</scope>
    <source>
        <strain evidence="2">SING2019-196</strain>
    </source>
</reference>
<feature type="signal peptide" evidence="1">
    <location>
        <begin position="1"/>
        <end position="26"/>
    </location>
</feature>
<evidence type="ECO:0000256" key="1">
    <source>
        <dbReference type="SAM" id="SignalP"/>
    </source>
</evidence>
<proteinExistence type="predicted"/>
<accession>A0AAD3SAE6</accession>
<keyword evidence="3" id="KW-1185">Reference proteome</keyword>
<evidence type="ECO:0000313" key="3">
    <source>
        <dbReference type="Proteomes" id="UP001279734"/>
    </source>
</evidence>
<protein>
    <recommendedName>
        <fullName evidence="4">Secreted protein</fullName>
    </recommendedName>
</protein>
<dbReference type="EMBL" id="BSYO01000007">
    <property type="protein sequence ID" value="GMH07490.1"/>
    <property type="molecule type" value="Genomic_DNA"/>
</dbReference>
<dbReference type="AlphaFoldDB" id="A0AAD3SAE6"/>
<feature type="chain" id="PRO_5042185820" description="Secreted protein" evidence="1">
    <location>
        <begin position="27"/>
        <end position="127"/>
    </location>
</feature>
<keyword evidence="1" id="KW-0732">Signal</keyword>
<evidence type="ECO:0008006" key="4">
    <source>
        <dbReference type="Google" id="ProtNLM"/>
    </source>
</evidence>
<name>A0AAD3SAE6_NEPGR</name>
<organism evidence="2 3">
    <name type="scientific">Nepenthes gracilis</name>
    <name type="common">Slender pitcher plant</name>
    <dbReference type="NCBI Taxonomy" id="150966"/>
    <lineage>
        <taxon>Eukaryota</taxon>
        <taxon>Viridiplantae</taxon>
        <taxon>Streptophyta</taxon>
        <taxon>Embryophyta</taxon>
        <taxon>Tracheophyta</taxon>
        <taxon>Spermatophyta</taxon>
        <taxon>Magnoliopsida</taxon>
        <taxon>eudicotyledons</taxon>
        <taxon>Gunneridae</taxon>
        <taxon>Pentapetalae</taxon>
        <taxon>Caryophyllales</taxon>
        <taxon>Nepenthaceae</taxon>
        <taxon>Nepenthes</taxon>
    </lineage>
</organism>
<sequence length="127" mass="14006">MLPRLVVMLLLVRLRLPMGFLPLADALEVRKLRAYGDSVVGYVDAQCYAVSLKGSAARLHSNSCRRLRNCLVGRLGFSVTLAESWQCSLDQFVVWCGGIALVCCDVVDVIPLTMSYSVELLSLPPKF</sequence>
<evidence type="ECO:0000313" key="2">
    <source>
        <dbReference type="EMBL" id="GMH07490.1"/>
    </source>
</evidence>
<comment type="caution">
    <text evidence="2">The sequence shown here is derived from an EMBL/GenBank/DDBJ whole genome shotgun (WGS) entry which is preliminary data.</text>
</comment>